<name>A0A540VGI0_9CHLR</name>
<keyword evidence="3" id="KW-1003">Cell membrane</keyword>
<feature type="domain" description="ABC transmembrane type-1" evidence="8">
    <location>
        <begin position="96"/>
        <end position="307"/>
    </location>
</feature>
<dbReference type="EMBL" id="VIGC01000011">
    <property type="protein sequence ID" value="TQE95792.1"/>
    <property type="molecule type" value="Genomic_DNA"/>
</dbReference>
<dbReference type="Pfam" id="PF00528">
    <property type="entry name" value="BPD_transp_1"/>
    <property type="match status" value="1"/>
</dbReference>
<keyword evidence="6 7" id="KW-0472">Membrane</keyword>
<dbReference type="Proteomes" id="UP000317371">
    <property type="component" value="Unassembled WGS sequence"/>
</dbReference>
<keyword evidence="4 7" id="KW-0812">Transmembrane</keyword>
<dbReference type="SUPFAM" id="SSF161098">
    <property type="entry name" value="MetI-like"/>
    <property type="match status" value="1"/>
</dbReference>
<dbReference type="OrthoDB" id="42615at2"/>
<dbReference type="InParanoid" id="A0A540VGI0"/>
<comment type="subcellular location">
    <subcellularLocation>
        <location evidence="1 7">Cell membrane</location>
        <topology evidence="1 7">Multi-pass membrane protein</topology>
    </subcellularLocation>
</comment>
<sequence>MTTATTEGTVQPAALQVRESWGDTLRRAIGPLLFMAPATLLVIVFFFVPVLITVGLSATDLSSATGFQNWKWIGLENYRRIANNPQSGPILWNTAKYVVLTLSLFNIGMALVVALLSVHIPRRAGFFFRALWLLPRITPSVVYIMMWKYIAADAPYGILNTHLLEPLGVEPTNWIPAQPWLFVVMTNGFIGASFGMIIFTSAIESIPRDYLIAALVDGCSLLQRIRYVILPMIRWPLLFVTTYQTLSLLTSFEYILLLTDGQFNTEVWSLWAYHRALNNYWGNFQWGFGAALATVLVAVGIVLAIIYMRYFQFNELVQEPKIEAL</sequence>
<dbReference type="PANTHER" id="PTHR30193">
    <property type="entry name" value="ABC TRANSPORTER PERMEASE PROTEIN"/>
    <property type="match status" value="1"/>
</dbReference>
<comment type="caution">
    <text evidence="9">The sequence shown here is derived from an EMBL/GenBank/DDBJ whole genome shotgun (WGS) entry which is preliminary data.</text>
</comment>
<evidence type="ECO:0000259" key="8">
    <source>
        <dbReference type="PROSITE" id="PS50928"/>
    </source>
</evidence>
<feature type="transmembrane region" description="Helical" evidence="7">
    <location>
        <begin position="130"/>
        <end position="150"/>
    </location>
</feature>
<reference evidence="9 10" key="1">
    <citation type="submission" date="2019-06" db="EMBL/GenBank/DDBJ databases">
        <title>Genome sequence of Litorilinea aerophila BAA-2444.</title>
        <authorList>
            <person name="Maclea K.S."/>
            <person name="Maurais E.G."/>
            <person name="Iannazzi L.C."/>
        </authorList>
    </citation>
    <scope>NUCLEOTIDE SEQUENCE [LARGE SCALE GENOMIC DNA]</scope>
    <source>
        <strain evidence="9 10">ATCC BAA-2444</strain>
    </source>
</reference>
<dbReference type="PANTHER" id="PTHR30193:SF37">
    <property type="entry name" value="INNER MEMBRANE ABC TRANSPORTER PERMEASE PROTEIN YCJO"/>
    <property type="match status" value="1"/>
</dbReference>
<accession>A0A540VGI0</accession>
<evidence type="ECO:0000256" key="2">
    <source>
        <dbReference type="ARBA" id="ARBA00022448"/>
    </source>
</evidence>
<dbReference type="AlphaFoldDB" id="A0A540VGI0"/>
<evidence type="ECO:0000256" key="4">
    <source>
        <dbReference type="ARBA" id="ARBA00022692"/>
    </source>
</evidence>
<dbReference type="GO" id="GO:0005886">
    <property type="term" value="C:plasma membrane"/>
    <property type="evidence" value="ECO:0007669"/>
    <property type="project" value="UniProtKB-SubCell"/>
</dbReference>
<evidence type="ECO:0000313" key="9">
    <source>
        <dbReference type="EMBL" id="TQE95792.1"/>
    </source>
</evidence>
<dbReference type="Gene3D" id="1.10.3720.10">
    <property type="entry name" value="MetI-like"/>
    <property type="match status" value="1"/>
</dbReference>
<keyword evidence="10" id="KW-1185">Reference proteome</keyword>
<keyword evidence="2 7" id="KW-0813">Transport</keyword>
<feature type="transmembrane region" description="Helical" evidence="7">
    <location>
        <begin position="286"/>
        <end position="308"/>
    </location>
</feature>
<dbReference type="GO" id="GO:0055085">
    <property type="term" value="P:transmembrane transport"/>
    <property type="evidence" value="ECO:0007669"/>
    <property type="project" value="InterPro"/>
</dbReference>
<feature type="transmembrane region" description="Helical" evidence="7">
    <location>
        <begin position="180"/>
        <end position="203"/>
    </location>
</feature>
<dbReference type="CDD" id="cd06261">
    <property type="entry name" value="TM_PBP2"/>
    <property type="match status" value="1"/>
</dbReference>
<dbReference type="PROSITE" id="PS50928">
    <property type="entry name" value="ABC_TM1"/>
    <property type="match status" value="1"/>
</dbReference>
<proteinExistence type="inferred from homology"/>
<gene>
    <name evidence="9" type="ORF">FKZ61_10145</name>
</gene>
<evidence type="ECO:0000256" key="7">
    <source>
        <dbReference type="RuleBase" id="RU363032"/>
    </source>
</evidence>
<dbReference type="InterPro" id="IPR051393">
    <property type="entry name" value="ABC_transporter_permease"/>
</dbReference>
<evidence type="ECO:0000256" key="6">
    <source>
        <dbReference type="ARBA" id="ARBA00023136"/>
    </source>
</evidence>
<protein>
    <submittedName>
        <fullName evidence="9">Sugar ABC transporter permease</fullName>
    </submittedName>
</protein>
<dbReference type="RefSeq" id="WP_141610015.1">
    <property type="nucleotide sequence ID" value="NZ_VIGC02000011.1"/>
</dbReference>
<dbReference type="InterPro" id="IPR035906">
    <property type="entry name" value="MetI-like_sf"/>
</dbReference>
<organism evidence="9 10">
    <name type="scientific">Litorilinea aerophila</name>
    <dbReference type="NCBI Taxonomy" id="1204385"/>
    <lineage>
        <taxon>Bacteria</taxon>
        <taxon>Bacillati</taxon>
        <taxon>Chloroflexota</taxon>
        <taxon>Caldilineae</taxon>
        <taxon>Caldilineales</taxon>
        <taxon>Caldilineaceae</taxon>
        <taxon>Litorilinea</taxon>
    </lineage>
</organism>
<evidence type="ECO:0000313" key="10">
    <source>
        <dbReference type="Proteomes" id="UP000317371"/>
    </source>
</evidence>
<evidence type="ECO:0000256" key="1">
    <source>
        <dbReference type="ARBA" id="ARBA00004651"/>
    </source>
</evidence>
<evidence type="ECO:0000256" key="5">
    <source>
        <dbReference type="ARBA" id="ARBA00022989"/>
    </source>
</evidence>
<keyword evidence="5 7" id="KW-1133">Transmembrane helix</keyword>
<feature type="transmembrane region" description="Helical" evidence="7">
    <location>
        <begin position="28"/>
        <end position="52"/>
    </location>
</feature>
<dbReference type="InterPro" id="IPR000515">
    <property type="entry name" value="MetI-like"/>
</dbReference>
<comment type="similarity">
    <text evidence="7">Belongs to the binding-protein-dependent transport system permease family.</text>
</comment>
<feature type="transmembrane region" description="Helical" evidence="7">
    <location>
        <begin position="97"/>
        <end position="118"/>
    </location>
</feature>
<evidence type="ECO:0000256" key="3">
    <source>
        <dbReference type="ARBA" id="ARBA00022475"/>
    </source>
</evidence>